<dbReference type="EMBL" id="CP036271">
    <property type="protein sequence ID" value="QDT55148.1"/>
    <property type="molecule type" value="Genomic_DNA"/>
</dbReference>
<dbReference type="KEGG" id="ccos:Pan44_31900"/>
<keyword evidence="3" id="KW-1185">Reference proteome</keyword>
<proteinExistence type="predicted"/>
<gene>
    <name evidence="2" type="ORF">Pan44_31900</name>
</gene>
<evidence type="ECO:0000256" key="1">
    <source>
        <dbReference type="SAM" id="MobiDB-lite"/>
    </source>
</evidence>
<dbReference type="InParanoid" id="A0A517SGA2"/>
<evidence type="ECO:0000313" key="2">
    <source>
        <dbReference type="EMBL" id="QDT55148.1"/>
    </source>
</evidence>
<sequence>MEDFNGSQPPAPPEISLGRESPPVPTGELAQAAQRQGAPTTRITVLAALEFDARQTALVAFSGSTYHDLARRNC</sequence>
<organism evidence="2 3">
    <name type="scientific">Caulifigura coniformis</name>
    <dbReference type="NCBI Taxonomy" id="2527983"/>
    <lineage>
        <taxon>Bacteria</taxon>
        <taxon>Pseudomonadati</taxon>
        <taxon>Planctomycetota</taxon>
        <taxon>Planctomycetia</taxon>
        <taxon>Planctomycetales</taxon>
        <taxon>Planctomycetaceae</taxon>
        <taxon>Caulifigura</taxon>
    </lineage>
</organism>
<accession>A0A517SGA2</accession>
<feature type="region of interest" description="Disordered" evidence="1">
    <location>
        <begin position="1"/>
        <end position="38"/>
    </location>
</feature>
<evidence type="ECO:0000313" key="3">
    <source>
        <dbReference type="Proteomes" id="UP000315700"/>
    </source>
</evidence>
<protein>
    <submittedName>
        <fullName evidence="2">Uncharacterized protein</fullName>
    </submittedName>
</protein>
<dbReference type="AlphaFoldDB" id="A0A517SGA2"/>
<reference evidence="2 3" key="1">
    <citation type="submission" date="2019-02" db="EMBL/GenBank/DDBJ databases">
        <title>Deep-cultivation of Planctomycetes and their phenomic and genomic characterization uncovers novel biology.</title>
        <authorList>
            <person name="Wiegand S."/>
            <person name="Jogler M."/>
            <person name="Boedeker C."/>
            <person name="Pinto D."/>
            <person name="Vollmers J."/>
            <person name="Rivas-Marin E."/>
            <person name="Kohn T."/>
            <person name="Peeters S.H."/>
            <person name="Heuer A."/>
            <person name="Rast P."/>
            <person name="Oberbeckmann S."/>
            <person name="Bunk B."/>
            <person name="Jeske O."/>
            <person name="Meyerdierks A."/>
            <person name="Storesund J.E."/>
            <person name="Kallscheuer N."/>
            <person name="Luecker S."/>
            <person name="Lage O.M."/>
            <person name="Pohl T."/>
            <person name="Merkel B.J."/>
            <person name="Hornburger P."/>
            <person name="Mueller R.-W."/>
            <person name="Bruemmer F."/>
            <person name="Labrenz M."/>
            <person name="Spormann A.M."/>
            <person name="Op den Camp H."/>
            <person name="Overmann J."/>
            <person name="Amann R."/>
            <person name="Jetten M.S.M."/>
            <person name="Mascher T."/>
            <person name="Medema M.H."/>
            <person name="Devos D.P."/>
            <person name="Kaster A.-K."/>
            <person name="Ovreas L."/>
            <person name="Rohde M."/>
            <person name="Galperin M.Y."/>
            <person name="Jogler C."/>
        </authorList>
    </citation>
    <scope>NUCLEOTIDE SEQUENCE [LARGE SCALE GENOMIC DNA]</scope>
    <source>
        <strain evidence="2 3">Pan44</strain>
    </source>
</reference>
<name>A0A517SGA2_9PLAN</name>
<dbReference type="Proteomes" id="UP000315700">
    <property type="component" value="Chromosome"/>
</dbReference>